<evidence type="ECO:0000313" key="6">
    <source>
        <dbReference type="EMBL" id="PNR51162.1"/>
    </source>
</evidence>
<dbReference type="GO" id="GO:0016757">
    <property type="term" value="F:glycosyltransferase activity"/>
    <property type="evidence" value="ECO:0000318"/>
    <property type="project" value="GO_Central"/>
</dbReference>
<evidence type="ECO:0000259" key="5">
    <source>
        <dbReference type="Pfam" id="PF04577"/>
    </source>
</evidence>
<evidence type="ECO:0000256" key="1">
    <source>
        <dbReference type="ARBA" id="ARBA00022676"/>
    </source>
</evidence>
<dbReference type="EnsemblPlants" id="Pp3c7_13600V3.1">
    <property type="protein sequence ID" value="PAC:32924612.CDS.1"/>
    <property type="gene ID" value="Pp3c7_13600"/>
</dbReference>
<feature type="domain" description="Glycosyltransferase 61 catalytic" evidence="5">
    <location>
        <begin position="301"/>
        <end position="421"/>
    </location>
</feature>
<gene>
    <name evidence="7" type="primary">LOC112284476</name>
    <name evidence="6" type="ORF">PHYPA_010348</name>
</gene>
<keyword evidence="1" id="KW-0328">Glycosyltransferase</keyword>
<dbReference type="GO" id="GO:0016763">
    <property type="term" value="F:pentosyltransferase activity"/>
    <property type="evidence" value="ECO:0007669"/>
    <property type="project" value="UniProtKB-ARBA"/>
</dbReference>
<dbReference type="InterPro" id="IPR049625">
    <property type="entry name" value="Glyco_transf_61_cat"/>
</dbReference>
<dbReference type="EnsemblPlants" id="Pp3c7_13600V3.2">
    <property type="protein sequence ID" value="PAC:32924613.CDS.1"/>
    <property type="gene ID" value="Pp3c7_13600"/>
</dbReference>
<dbReference type="InterPro" id="IPR007657">
    <property type="entry name" value="Glycosyltransferase_61"/>
</dbReference>
<keyword evidence="4" id="KW-1133">Transmembrane helix</keyword>
<name>A0A2K1KBL2_PHYPA</name>
<dbReference type="GeneID" id="112284476"/>
<dbReference type="EMBL" id="ABEU02000007">
    <property type="protein sequence ID" value="PNR51162.1"/>
    <property type="molecule type" value="Genomic_DNA"/>
</dbReference>
<dbReference type="Proteomes" id="UP000006727">
    <property type="component" value="Chromosome 7"/>
</dbReference>
<sequence length="513" mass="57275">MTPISEAKGKSCSKQPVKFIQLISFLLLFFLVGEFFLQKELASSPRARVACSRFERDALAVLRLGESWDSSLLAAPVLVNSPTVHETFSSDVVVHWDNLTELAPKGLRTHIDTRDSDNVRFMRYGMPPLKNVCITPKGTIVVVGLSPEEFLQDLAAAGKVMVSEWGETYNCSSNCPGSAFEKDTPKDALWLAGNTTHIVPYLGNVFHHFSERVWPLLSGFQDPVDGSYTPVNHYYVHRMHKWLEQAHHNMDRNTFMYQVAILAKTAAPGAKFLQHGENEARPLCFESLTLSADATGRMTPHLGLQNFGPAIDRYRKAAYSYFRIPDPKLSTPPRPMRVTLYGRGDASRRRIVNIDEVAQHLRSMTQPPLLVTIVDELLASGAYNQSLPEVVSLMAQTDVYITPHGANTWATLFMPKRAAVIEIYGPCGPTTWLASTIVPALELKHMTQGNPWGERVAALSAGNTTECKSSYHTPHFTVDLAKLDEEIRSLRVPAGPGDRLPLYWLYNWSTNSY</sequence>
<reference evidence="7" key="3">
    <citation type="submission" date="2020-12" db="UniProtKB">
        <authorList>
            <consortium name="EnsemblPlants"/>
        </authorList>
    </citation>
    <scope>IDENTIFICATION</scope>
</reference>
<dbReference type="OrthoDB" id="529273at2759"/>
<dbReference type="GO" id="GO:0005794">
    <property type="term" value="C:Golgi apparatus"/>
    <property type="evidence" value="ECO:0007669"/>
    <property type="project" value="UniProtKB-ARBA"/>
</dbReference>
<dbReference type="Gramene" id="Pp3c7_13600V3.2">
    <property type="protein sequence ID" value="PAC:32924613.CDS.1"/>
    <property type="gene ID" value="Pp3c7_13600"/>
</dbReference>
<feature type="transmembrane region" description="Helical" evidence="4">
    <location>
        <begin position="19"/>
        <end position="37"/>
    </location>
</feature>
<dbReference type="PaxDb" id="3218-PP1S75_54V6.1"/>
<protein>
    <recommendedName>
        <fullName evidence="5">Glycosyltransferase 61 catalytic domain-containing protein</fullName>
    </recommendedName>
</protein>
<reference evidence="6 8" key="2">
    <citation type="journal article" date="2018" name="Plant J.">
        <title>The Physcomitrella patens chromosome-scale assembly reveals moss genome structure and evolution.</title>
        <authorList>
            <person name="Lang D."/>
            <person name="Ullrich K.K."/>
            <person name="Murat F."/>
            <person name="Fuchs J."/>
            <person name="Jenkins J."/>
            <person name="Haas F.B."/>
            <person name="Piednoel M."/>
            <person name="Gundlach H."/>
            <person name="Van Bel M."/>
            <person name="Meyberg R."/>
            <person name="Vives C."/>
            <person name="Morata J."/>
            <person name="Symeonidi A."/>
            <person name="Hiss M."/>
            <person name="Muchero W."/>
            <person name="Kamisugi Y."/>
            <person name="Saleh O."/>
            <person name="Blanc G."/>
            <person name="Decker E.L."/>
            <person name="van Gessel N."/>
            <person name="Grimwood J."/>
            <person name="Hayes R.D."/>
            <person name="Graham S.W."/>
            <person name="Gunter L.E."/>
            <person name="McDaniel S.F."/>
            <person name="Hoernstein S.N.W."/>
            <person name="Larsson A."/>
            <person name="Li F.W."/>
            <person name="Perroud P.F."/>
            <person name="Phillips J."/>
            <person name="Ranjan P."/>
            <person name="Rokshar D.S."/>
            <person name="Rothfels C.J."/>
            <person name="Schneider L."/>
            <person name="Shu S."/>
            <person name="Stevenson D.W."/>
            <person name="Thummler F."/>
            <person name="Tillich M."/>
            <person name="Villarreal Aguilar J.C."/>
            <person name="Widiez T."/>
            <person name="Wong G.K."/>
            <person name="Wymore A."/>
            <person name="Zhang Y."/>
            <person name="Zimmer A.D."/>
            <person name="Quatrano R.S."/>
            <person name="Mayer K.F.X."/>
            <person name="Goodstein D."/>
            <person name="Casacuberta J.M."/>
            <person name="Vandepoele K."/>
            <person name="Reski R."/>
            <person name="Cuming A.C."/>
            <person name="Tuskan G.A."/>
            <person name="Maumus F."/>
            <person name="Salse J."/>
            <person name="Schmutz J."/>
            <person name="Rensing S.A."/>
        </authorList>
    </citation>
    <scope>NUCLEOTIDE SEQUENCE [LARGE SCALE GENOMIC DNA]</scope>
    <source>
        <strain evidence="7 8">cv. Gransden 2004</strain>
    </source>
</reference>
<dbReference type="STRING" id="3218.A0A2K1KBL2"/>
<dbReference type="Gramene" id="Pp3c7_13600V3.1">
    <property type="protein sequence ID" value="PAC:32924612.CDS.1"/>
    <property type="gene ID" value="Pp3c7_13600"/>
</dbReference>
<evidence type="ECO:0000313" key="7">
    <source>
        <dbReference type="EnsemblPlants" id="PAC:32924612.CDS.1"/>
    </source>
</evidence>
<dbReference type="AlphaFoldDB" id="A0A2K1KBL2"/>
<evidence type="ECO:0000256" key="2">
    <source>
        <dbReference type="ARBA" id="ARBA00022679"/>
    </source>
</evidence>
<evidence type="ECO:0000313" key="8">
    <source>
        <dbReference type="Proteomes" id="UP000006727"/>
    </source>
</evidence>
<keyword evidence="4" id="KW-0472">Membrane</keyword>
<accession>A0A2K1KBL2</accession>
<dbReference type="KEGG" id="ppp:112284476"/>
<evidence type="ECO:0000256" key="4">
    <source>
        <dbReference type="SAM" id="Phobius"/>
    </source>
</evidence>
<dbReference type="RefSeq" id="XP_024380065.1">
    <property type="nucleotide sequence ID" value="XM_024524297.2"/>
</dbReference>
<reference evidence="6 8" key="1">
    <citation type="journal article" date="2008" name="Science">
        <title>The Physcomitrella genome reveals evolutionary insights into the conquest of land by plants.</title>
        <authorList>
            <person name="Rensing S."/>
            <person name="Lang D."/>
            <person name="Zimmer A."/>
            <person name="Terry A."/>
            <person name="Salamov A."/>
            <person name="Shapiro H."/>
            <person name="Nishiyama T."/>
            <person name="Perroud P.-F."/>
            <person name="Lindquist E."/>
            <person name="Kamisugi Y."/>
            <person name="Tanahashi T."/>
            <person name="Sakakibara K."/>
            <person name="Fujita T."/>
            <person name="Oishi K."/>
            <person name="Shin-I T."/>
            <person name="Kuroki Y."/>
            <person name="Toyoda A."/>
            <person name="Suzuki Y."/>
            <person name="Hashimoto A."/>
            <person name="Yamaguchi K."/>
            <person name="Sugano A."/>
            <person name="Kohara Y."/>
            <person name="Fujiyama A."/>
            <person name="Anterola A."/>
            <person name="Aoki S."/>
            <person name="Ashton N."/>
            <person name="Barbazuk W.B."/>
            <person name="Barker E."/>
            <person name="Bennetzen J."/>
            <person name="Bezanilla M."/>
            <person name="Blankenship R."/>
            <person name="Cho S.H."/>
            <person name="Dutcher S."/>
            <person name="Estelle M."/>
            <person name="Fawcett J.A."/>
            <person name="Gundlach H."/>
            <person name="Hanada K."/>
            <person name="Heyl A."/>
            <person name="Hicks K.A."/>
            <person name="Hugh J."/>
            <person name="Lohr M."/>
            <person name="Mayer K."/>
            <person name="Melkozernov A."/>
            <person name="Murata T."/>
            <person name="Nelson D."/>
            <person name="Pils B."/>
            <person name="Prigge M."/>
            <person name="Reiss B."/>
            <person name="Renner T."/>
            <person name="Rombauts S."/>
            <person name="Rushton P."/>
            <person name="Sanderfoot A."/>
            <person name="Schween G."/>
            <person name="Shiu S.-H."/>
            <person name="Stueber K."/>
            <person name="Theodoulou F.L."/>
            <person name="Tu H."/>
            <person name="Van de Peer Y."/>
            <person name="Verrier P.J."/>
            <person name="Waters E."/>
            <person name="Wood A."/>
            <person name="Yang L."/>
            <person name="Cove D."/>
            <person name="Cuming A."/>
            <person name="Hasebe M."/>
            <person name="Lucas S."/>
            <person name="Mishler D.B."/>
            <person name="Reski R."/>
            <person name="Grigoriev I."/>
            <person name="Quatrano R.S."/>
            <person name="Boore J.L."/>
        </authorList>
    </citation>
    <scope>NUCLEOTIDE SEQUENCE [LARGE SCALE GENOMIC DNA]</scope>
    <source>
        <strain evidence="7 8">cv. Gransden 2004</strain>
    </source>
</reference>
<evidence type="ECO:0000256" key="3">
    <source>
        <dbReference type="ARBA" id="ARBA00023180"/>
    </source>
</evidence>
<proteinExistence type="predicted"/>
<dbReference type="PANTHER" id="PTHR20961:SF136">
    <property type="entry name" value="PROTEIN O-GLCNAC TRANSFERASE"/>
    <property type="match status" value="1"/>
</dbReference>
<organism evidence="6">
    <name type="scientific">Physcomitrium patens</name>
    <name type="common">Spreading-leaved earth moss</name>
    <name type="synonym">Physcomitrella patens</name>
    <dbReference type="NCBI Taxonomy" id="3218"/>
    <lineage>
        <taxon>Eukaryota</taxon>
        <taxon>Viridiplantae</taxon>
        <taxon>Streptophyta</taxon>
        <taxon>Embryophyta</taxon>
        <taxon>Bryophyta</taxon>
        <taxon>Bryophytina</taxon>
        <taxon>Bryopsida</taxon>
        <taxon>Funariidae</taxon>
        <taxon>Funariales</taxon>
        <taxon>Funariaceae</taxon>
        <taxon>Physcomitrium</taxon>
    </lineage>
</organism>
<keyword evidence="4" id="KW-0812">Transmembrane</keyword>
<keyword evidence="8" id="KW-1185">Reference proteome</keyword>
<dbReference type="Pfam" id="PF04577">
    <property type="entry name" value="Glyco_transf_61"/>
    <property type="match status" value="1"/>
</dbReference>
<dbReference type="OMA" id="PHGANTW"/>
<dbReference type="PANTHER" id="PTHR20961">
    <property type="entry name" value="GLYCOSYLTRANSFERASE"/>
    <property type="match status" value="1"/>
</dbReference>
<keyword evidence="2" id="KW-0808">Transferase</keyword>
<keyword evidence="3" id="KW-0325">Glycoprotein</keyword>